<dbReference type="AlphaFoldDB" id="A0A9D4JV37"/>
<dbReference type="Pfam" id="PF15715">
    <property type="entry name" value="PAF"/>
    <property type="match status" value="1"/>
</dbReference>
<evidence type="ECO:0000256" key="2">
    <source>
        <dbReference type="ARBA" id="ARBA00004556"/>
    </source>
</evidence>
<dbReference type="OrthoDB" id="7479084at2759"/>
<keyword evidence="4" id="KW-0963">Cytoplasm</keyword>
<evidence type="ECO:0000259" key="11">
    <source>
        <dbReference type="Pfam" id="PF15715"/>
    </source>
</evidence>
<name>A0A9D4JV37_DREPO</name>
<reference evidence="12" key="1">
    <citation type="journal article" date="2019" name="bioRxiv">
        <title>The Genome of the Zebra Mussel, Dreissena polymorpha: A Resource for Invasive Species Research.</title>
        <authorList>
            <person name="McCartney M.A."/>
            <person name="Auch B."/>
            <person name="Kono T."/>
            <person name="Mallez S."/>
            <person name="Zhang Y."/>
            <person name="Obille A."/>
            <person name="Becker A."/>
            <person name="Abrahante J.E."/>
            <person name="Garbe J."/>
            <person name="Badalamenti J.P."/>
            <person name="Herman A."/>
            <person name="Mangelson H."/>
            <person name="Liachko I."/>
            <person name="Sullivan S."/>
            <person name="Sone E.D."/>
            <person name="Koren S."/>
            <person name="Silverstein K.A.T."/>
            <person name="Beckman K.B."/>
            <person name="Gohl D.M."/>
        </authorList>
    </citation>
    <scope>NUCLEOTIDE SEQUENCE</scope>
    <source>
        <strain evidence="12">Duluth1</strain>
        <tissue evidence="12">Whole animal</tissue>
    </source>
</reference>
<comment type="subcellular location">
    <subcellularLocation>
        <location evidence="2">Cytoplasm</location>
        <location evidence="2">Perinuclear region</location>
    </subcellularLocation>
    <subcellularLocation>
        <location evidence="1">Nucleus</location>
    </subcellularLocation>
</comment>
<evidence type="ECO:0000256" key="3">
    <source>
        <dbReference type="ARBA" id="ARBA00013777"/>
    </source>
</evidence>
<keyword evidence="5" id="KW-0227">DNA damage</keyword>
<keyword evidence="7" id="KW-0539">Nucleus</keyword>
<dbReference type="GO" id="GO:0048471">
    <property type="term" value="C:perinuclear region of cytoplasm"/>
    <property type="evidence" value="ECO:0007669"/>
    <property type="project" value="UniProtKB-SubCell"/>
</dbReference>
<accession>A0A9D4JV37</accession>
<dbReference type="GO" id="GO:0019985">
    <property type="term" value="P:translesion synthesis"/>
    <property type="evidence" value="ECO:0007669"/>
    <property type="project" value="TreeGrafter"/>
</dbReference>
<dbReference type="InterPro" id="IPR040444">
    <property type="entry name" value="PCNA-AF"/>
</dbReference>
<keyword evidence="6" id="KW-0234">DNA repair</keyword>
<sequence length="112" mass="11135">MVRTKADAGGSSGSRKAIGGNAPRKAFGGASSSSSDASPSGKGAGKYAGGNPVCPRPTPDWQKGIGTFLSPGKSKKDKENSEPNTDGIEVMETDSAGSSKDVAAGSSKDDDN</sequence>
<evidence type="ECO:0000313" key="12">
    <source>
        <dbReference type="EMBL" id="KAH3824044.1"/>
    </source>
</evidence>
<evidence type="ECO:0000313" key="13">
    <source>
        <dbReference type="Proteomes" id="UP000828390"/>
    </source>
</evidence>
<dbReference type="EMBL" id="JAIWYP010000005">
    <property type="protein sequence ID" value="KAH3824044.1"/>
    <property type="molecule type" value="Genomic_DNA"/>
</dbReference>
<dbReference type="PANTHER" id="PTHR15679:SF8">
    <property type="entry name" value="PCNA-ASSOCIATED FACTOR"/>
    <property type="match status" value="1"/>
</dbReference>
<evidence type="ECO:0000256" key="7">
    <source>
        <dbReference type="ARBA" id="ARBA00023242"/>
    </source>
</evidence>
<evidence type="ECO:0000256" key="6">
    <source>
        <dbReference type="ARBA" id="ARBA00023204"/>
    </source>
</evidence>
<evidence type="ECO:0000256" key="1">
    <source>
        <dbReference type="ARBA" id="ARBA00004123"/>
    </source>
</evidence>
<dbReference type="GO" id="GO:0003682">
    <property type="term" value="F:chromatin binding"/>
    <property type="evidence" value="ECO:0007669"/>
    <property type="project" value="TreeGrafter"/>
</dbReference>
<dbReference type="PANTHER" id="PTHR15679">
    <property type="entry name" value="PCNA-ASSOCIATED FACTOR"/>
    <property type="match status" value="1"/>
</dbReference>
<feature type="domain" description="PCNA-associated factor histone-like" evidence="11">
    <location>
        <begin position="1"/>
        <end position="96"/>
    </location>
</feature>
<dbReference type="GO" id="GO:0006281">
    <property type="term" value="P:DNA repair"/>
    <property type="evidence" value="ECO:0007669"/>
    <property type="project" value="UniProtKB-KW"/>
</dbReference>
<reference evidence="12" key="2">
    <citation type="submission" date="2020-11" db="EMBL/GenBank/DDBJ databases">
        <authorList>
            <person name="McCartney M.A."/>
            <person name="Auch B."/>
            <person name="Kono T."/>
            <person name="Mallez S."/>
            <person name="Becker A."/>
            <person name="Gohl D.M."/>
            <person name="Silverstein K.A.T."/>
            <person name="Koren S."/>
            <person name="Bechman K.B."/>
            <person name="Herman A."/>
            <person name="Abrahante J.E."/>
            <person name="Garbe J."/>
        </authorList>
    </citation>
    <scope>NUCLEOTIDE SEQUENCE</scope>
    <source>
        <strain evidence="12">Duluth1</strain>
        <tissue evidence="12">Whole animal</tissue>
    </source>
</reference>
<evidence type="ECO:0000256" key="10">
    <source>
        <dbReference type="SAM" id="MobiDB-lite"/>
    </source>
</evidence>
<keyword evidence="13" id="KW-1185">Reference proteome</keyword>
<protein>
    <recommendedName>
        <fullName evidence="3">PCNA-associated factor</fullName>
    </recommendedName>
    <alternativeName>
        <fullName evidence="8">PCNA-associated factor of 15 kDa</fullName>
    </alternativeName>
    <alternativeName>
        <fullName evidence="9">PCNA-clamp-associated factor</fullName>
    </alternativeName>
</protein>
<evidence type="ECO:0000256" key="9">
    <source>
        <dbReference type="ARBA" id="ARBA00031186"/>
    </source>
</evidence>
<evidence type="ECO:0000256" key="4">
    <source>
        <dbReference type="ARBA" id="ARBA00022490"/>
    </source>
</evidence>
<proteinExistence type="predicted"/>
<gene>
    <name evidence="12" type="ORF">DPMN_125872</name>
</gene>
<dbReference type="Proteomes" id="UP000828390">
    <property type="component" value="Unassembled WGS sequence"/>
</dbReference>
<dbReference type="InterPro" id="IPR031444">
    <property type="entry name" value="PCNA-AF_dom"/>
</dbReference>
<comment type="caution">
    <text evidence="12">The sequence shown here is derived from an EMBL/GenBank/DDBJ whole genome shotgun (WGS) entry which is preliminary data.</text>
</comment>
<feature type="compositionally biased region" description="Low complexity" evidence="10">
    <location>
        <begin position="25"/>
        <end position="41"/>
    </location>
</feature>
<feature type="region of interest" description="Disordered" evidence="10">
    <location>
        <begin position="1"/>
        <end position="112"/>
    </location>
</feature>
<dbReference type="GO" id="GO:0005634">
    <property type="term" value="C:nucleus"/>
    <property type="evidence" value="ECO:0007669"/>
    <property type="project" value="UniProtKB-SubCell"/>
</dbReference>
<evidence type="ECO:0000256" key="8">
    <source>
        <dbReference type="ARBA" id="ARBA00030014"/>
    </source>
</evidence>
<dbReference type="GO" id="GO:0051726">
    <property type="term" value="P:regulation of cell cycle"/>
    <property type="evidence" value="ECO:0007669"/>
    <property type="project" value="InterPro"/>
</dbReference>
<organism evidence="12 13">
    <name type="scientific">Dreissena polymorpha</name>
    <name type="common">Zebra mussel</name>
    <name type="synonym">Mytilus polymorpha</name>
    <dbReference type="NCBI Taxonomy" id="45954"/>
    <lineage>
        <taxon>Eukaryota</taxon>
        <taxon>Metazoa</taxon>
        <taxon>Spiralia</taxon>
        <taxon>Lophotrochozoa</taxon>
        <taxon>Mollusca</taxon>
        <taxon>Bivalvia</taxon>
        <taxon>Autobranchia</taxon>
        <taxon>Heteroconchia</taxon>
        <taxon>Euheterodonta</taxon>
        <taxon>Imparidentia</taxon>
        <taxon>Neoheterodontei</taxon>
        <taxon>Myida</taxon>
        <taxon>Dreissenoidea</taxon>
        <taxon>Dreissenidae</taxon>
        <taxon>Dreissena</taxon>
    </lineage>
</organism>
<evidence type="ECO:0000256" key="5">
    <source>
        <dbReference type="ARBA" id="ARBA00022763"/>
    </source>
</evidence>